<dbReference type="EMBL" id="KV427621">
    <property type="protein sequence ID" value="KZT07002.1"/>
    <property type="molecule type" value="Genomic_DNA"/>
</dbReference>
<accession>A0A165EGE1</accession>
<organism evidence="2 3">
    <name type="scientific">Laetiporus sulphureus 93-53</name>
    <dbReference type="NCBI Taxonomy" id="1314785"/>
    <lineage>
        <taxon>Eukaryota</taxon>
        <taxon>Fungi</taxon>
        <taxon>Dikarya</taxon>
        <taxon>Basidiomycota</taxon>
        <taxon>Agaricomycotina</taxon>
        <taxon>Agaricomycetes</taxon>
        <taxon>Polyporales</taxon>
        <taxon>Laetiporus</taxon>
    </lineage>
</organism>
<dbReference type="GeneID" id="63829530"/>
<evidence type="ECO:0000313" key="2">
    <source>
        <dbReference type="EMBL" id="KZT07002.1"/>
    </source>
</evidence>
<feature type="region of interest" description="Disordered" evidence="1">
    <location>
        <begin position="102"/>
        <end position="136"/>
    </location>
</feature>
<evidence type="ECO:0000256" key="1">
    <source>
        <dbReference type="SAM" id="MobiDB-lite"/>
    </source>
</evidence>
<feature type="region of interest" description="Disordered" evidence="1">
    <location>
        <begin position="206"/>
        <end position="229"/>
    </location>
</feature>
<gene>
    <name evidence="2" type="ORF">LAESUDRAFT_758825</name>
</gene>
<dbReference type="Proteomes" id="UP000076871">
    <property type="component" value="Unassembled WGS sequence"/>
</dbReference>
<reference evidence="2 3" key="1">
    <citation type="journal article" date="2016" name="Mol. Biol. Evol.">
        <title>Comparative Genomics of Early-Diverging Mushroom-Forming Fungi Provides Insights into the Origins of Lignocellulose Decay Capabilities.</title>
        <authorList>
            <person name="Nagy L.G."/>
            <person name="Riley R."/>
            <person name="Tritt A."/>
            <person name="Adam C."/>
            <person name="Daum C."/>
            <person name="Floudas D."/>
            <person name="Sun H."/>
            <person name="Yadav J.S."/>
            <person name="Pangilinan J."/>
            <person name="Larsson K.H."/>
            <person name="Matsuura K."/>
            <person name="Barry K."/>
            <person name="Labutti K."/>
            <person name="Kuo R."/>
            <person name="Ohm R.A."/>
            <person name="Bhattacharya S.S."/>
            <person name="Shirouzu T."/>
            <person name="Yoshinaga Y."/>
            <person name="Martin F.M."/>
            <person name="Grigoriev I.V."/>
            <person name="Hibbett D.S."/>
        </authorList>
    </citation>
    <scope>NUCLEOTIDE SEQUENCE [LARGE SCALE GENOMIC DNA]</scope>
    <source>
        <strain evidence="2 3">93-53</strain>
    </source>
</reference>
<proteinExistence type="predicted"/>
<evidence type="ECO:0000313" key="3">
    <source>
        <dbReference type="Proteomes" id="UP000076871"/>
    </source>
</evidence>
<sequence length="312" mass="34296">MNMDASAAYHATLILKSLRNCAIGQFCLATPFLAFGHWQVLKLIKYDVVHRVVSVAMARSERSYQRGTLTPLTEVAVWSFEASGKAGRYLCVVAAHGSSGRSRRARTITGRRPTDSEEELRRRRTPSLGSRVAGGLQGANIRIRKGAGRWRQGSGERIGRERTHRVNSTWRDRARRCAWHWRASPPGPRRWACDLSASEREDAIWHQRPTPPSPYGTPPDALSPALSSPPLPSPASSCALRLELAAPMFVSCLVDVLSPNHLVPPVLQMSSGTLLASTFDCVSQLVQADVGRAHYANDVLGAYPVQSQGQRQ</sequence>
<name>A0A165EGE1_9APHY</name>
<dbReference type="AlphaFoldDB" id="A0A165EGE1"/>
<dbReference type="InParanoid" id="A0A165EGE1"/>
<dbReference type="RefSeq" id="XP_040764742.1">
    <property type="nucleotide sequence ID" value="XM_040912502.1"/>
</dbReference>
<feature type="compositionally biased region" description="Basic and acidic residues" evidence="1">
    <location>
        <begin position="112"/>
        <end position="121"/>
    </location>
</feature>
<keyword evidence="3" id="KW-1185">Reference proteome</keyword>
<protein>
    <submittedName>
        <fullName evidence="2">Uncharacterized protein</fullName>
    </submittedName>
</protein>